<evidence type="ECO:0000313" key="1">
    <source>
        <dbReference type="EMBL" id="KAJ3495229.1"/>
    </source>
</evidence>
<comment type="caution">
    <text evidence="1">The sequence shown here is derived from an EMBL/GenBank/DDBJ whole genome shotgun (WGS) entry which is preliminary data.</text>
</comment>
<gene>
    <name evidence="1" type="ORF">NLG97_g3545</name>
</gene>
<name>A0ACC1QYD7_9HYPO</name>
<dbReference type="EMBL" id="JANAKD010000301">
    <property type="protein sequence ID" value="KAJ3495229.1"/>
    <property type="molecule type" value="Genomic_DNA"/>
</dbReference>
<proteinExistence type="predicted"/>
<accession>A0ACC1QYD7</accession>
<dbReference type="Proteomes" id="UP001148737">
    <property type="component" value="Unassembled WGS sequence"/>
</dbReference>
<reference evidence="1" key="1">
    <citation type="submission" date="2022-07" db="EMBL/GenBank/DDBJ databases">
        <title>Genome Sequence of Lecanicillium saksenae.</title>
        <authorList>
            <person name="Buettner E."/>
        </authorList>
    </citation>
    <scope>NUCLEOTIDE SEQUENCE</scope>
    <source>
        <strain evidence="1">VT-O1</strain>
    </source>
</reference>
<sequence length="240" mass="28436">MRENNNRFNLFRESAGRSLGLDNDTCWNSWFILLDIALYLQERVEWYLRKHYKDMQDDYLTLNEWQVLRETIAFLQPFWKITLLTEGHYATLDRTLFTMDVLLKHYTQNIPKDFSTITLIDESPVYGAVMILHPSRRMAHTRKNFRKAWHKSVLDGVKKYWEDHFQGCRLQPQRPSYRDSLQALDEYDPRARELDVVSPAMCDVDEYKAFTAEKFHSLSTAPRLYGGSERSNSNDIPPPC</sequence>
<evidence type="ECO:0000313" key="2">
    <source>
        <dbReference type="Proteomes" id="UP001148737"/>
    </source>
</evidence>
<protein>
    <submittedName>
        <fullName evidence="1">Uncharacterized protein</fullName>
    </submittedName>
</protein>
<keyword evidence="2" id="KW-1185">Reference proteome</keyword>
<organism evidence="1 2">
    <name type="scientific">Lecanicillium saksenae</name>
    <dbReference type="NCBI Taxonomy" id="468837"/>
    <lineage>
        <taxon>Eukaryota</taxon>
        <taxon>Fungi</taxon>
        <taxon>Dikarya</taxon>
        <taxon>Ascomycota</taxon>
        <taxon>Pezizomycotina</taxon>
        <taxon>Sordariomycetes</taxon>
        <taxon>Hypocreomycetidae</taxon>
        <taxon>Hypocreales</taxon>
        <taxon>Cordycipitaceae</taxon>
        <taxon>Lecanicillium</taxon>
    </lineage>
</organism>